<dbReference type="InterPro" id="IPR041049">
    <property type="entry name" value="DUF5615"/>
</dbReference>
<dbReference type="KEGG" id="ddz:DSYM_18090"/>
<dbReference type="Proteomes" id="UP000662914">
    <property type="component" value="Chromosome"/>
</dbReference>
<gene>
    <name evidence="2" type="ORF">DSYM_18090</name>
</gene>
<sequence>MNLWVDAQLPPQLAHWIKERFGIEACALRDLGLRDATDERIFQSARREGIVIVSKDSDFVELSLKYGTPPQLIWITCGNVTNRHLKQVFSTALPTALDLIKSGEAIVEIG</sequence>
<dbReference type="AlphaFoldDB" id="A0A809R0E2"/>
<proteinExistence type="predicted"/>
<evidence type="ECO:0000313" key="2">
    <source>
        <dbReference type="EMBL" id="BBO21110.1"/>
    </source>
</evidence>
<name>A0A809R0E2_9PROT</name>
<feature type="domain" description="DUF5615" evidence="1">
    <location>
        <begin position="1"/>
        <end position="107"/>
    </location>
</feature>
<organism evidence="2 3">
    <name type="scientific">Candidatus Desulfobacillus denitrificans</name>
    <dbReference type="NCBI Taxonomy" id="2608985"/>
    <lineage>
        <taxon>Bacteria</taxon>
        <taxon>Pseudomonadati</taxon>
        <taxon>Pseudomonadota</taxon>
        <taxon>Betaproteobacteria</taxon>
        <taxon>Candidatus Desulfobacillus</taxon>
    </lineage>
</organism>
<reference evidence="2" key="1">
    <citation type="journal article" name="DNA Res.">
        <title>The physiological potential of anammox bacteria as revealed by their core genome structure.</title>
        <authorList>
            <person name="Okubo T."/>
            <person name="Toyoda A."/>
            <person name="Fukuhara K."/>
            <person name="Uchiyama I."/>
            <person name="Harigaya Y."/>
            <person name="Kuroiwa M."/>
            <person name="Suzuki T."/>
            <person name="Murakami Y."/>
            <person name="Suwa Y."/>
            <person name="Takami H."/>
        </authorList>
    </citation>
    <scope>NUCLEOTIDE SEQUENCE</scope>
    <source>
        <strain evidence="2">317325-3</strain>
    </source>
</reference>
<dbReference type="Pfam" id="PF18480">
    <property type="entry name" value="DUF5615"/>
    <property type="match status" value="1"/>
</dbReference>
<dbReference type="EMBL" id="AP021857">
    <property type="protein sequence ID" value="BBO21110.1"/>
    <property type="molecule type" value="Genomic_DNA"/>
</dbReference>
<protein>
    <recommendedName>
        <fullName evidence="1">DUF5615 domain-containing protein</fullName>
    </recommendedName>
</protein>
<evidence type="ECO:0000313" key="3">
    <source>
        <dbReference type="Proteomes" id="UP000662914"/>
    </source>
</evidence>
<evidence type="ECO:0000259" key="1">
    <source>
        <dbReference type="Pfam" id="PF18480"/>
    </source>
</evidence>
<accession>A0A809R0E2</accession>